<accession>A0A699X8M6</accession>
<gene>
    <name evidence="2" type="ORF">Tci_928471</name>
</gene>
<sequence length="91" mass="9816">ERARAAAQQLAERPAREVAQREAEVAPENAEPARDRRSQPKLLAKLGGQCDEDAHQKPERRAQQQAAQVFGKARAVGKQAEEVAAGHVGGL</sequence>
<reference evidence="2" key="1">
    <citation type="journal article" date="2019" name="Sci. Rep.">
        <title>Draft genome of Tanacetum cinerariifolium, the natural source of mosquito coil.</title>
        <authorList>
            <person name="Yamashiro T."/>
            <person name="Shiraishi A."/>
            <person name="Satake H."/>
            <person name="Nakayama K."/>
        </authorList>
    </citation>
    <scope>NUCLEOTIDE SEQUENCE</scope>
</reference>
<evidence type="ECO:0000256" key="1">
    <source>
        <dbReference type="SAM" id="MobiDB-lite"/>
    </source>
</evidence>
<feature type="compositionally biased region" description="Low complexity" evidence="1">
    <location>
        <begin position="1"/>
        <end position="12"/>
    </location>
</feature>
<organism evidence="2">
    <name type="scientific">Tanacetum cinerariifolium</name>
    <name type="common">Dalmatian daisy</name>
    <name type="synonym">Chrysanthemum cinerariifolium</name>
    <dbReference type="NCBI Taxonomy" id="118510"/>
    <lineage>
        <taxon>Eukaryota</taxon>
        <taxon>Viridiplantae</taxon>
        <taxon>Streptophyta</taxon>
        <taxon>Embryophyta</taxon>
        <taxon>Tracheophyta</taxon>
        <taxon>Spermatophyta</taxon>
        <taxon>Magnoliopsida</taxon>
        <taxon>eudicotyledons</taxon>
        <taxon>Gunneridae</taxon>
        <taxon>Pentapetalae</taxon>
        <taxon>asterids</taxon>
        <taxon>campanulids</taxon>
        <taxon>Asterales</taxon>
        <taxon>Asteraceae</taxon>
        <taxon>Asteroideae</taxon>
        <taxon>Anthemideae</taxon>
        <taxon>Anthemidinae</taxon>
        <taxon>Tanacetum</taxon>
    </lineage>
</organism>
<dbReference type="EMBL" id="BKCJ011830208">
    <property type="protein sequence ID" value="GFD56502.1"/>
    <property type="molecule type" value="Genomic_DNA"/>
</dbReference>
<feature type="region of interest" description="Disordered" evidence="1">
    <location>
        <begin position="1"/>
        <end position="41"/>
    </location>
</feature>
<comment type="caution">
    <text evidence="2">The sequence shown here is derived from an EMBL/GenBank/DDBJ whole genome shotgun (WGS) entry which is preliminary data.</text>
</comment>
<feature type="non-terminal residue" evidence="2">
    <location>
        <position position="1"/>
    </location>
</feature>
<feature type="compositionally biased region" description="Basic and acidic residues" evidence="1">
    <location>
        <begin position="13"/>
        <end position="24"/>
    </location>
</feature>
<proteinExistence type="predicted"/>
<evidence type="ECO:0000313" key="2">
    <source>
        <dbReference type="EMBL" id="GFD56502.1"/>
    </source>
</evidence>
<feature type="non-terminal residue" evidence="2">
    <location>
        <position position="91"/>
    </location>
</feature>
<dbReference type="AlphaFoldDB" id="A0A699X8M6"/>
<protein>
    <submittedName>
        <fullName evidence="2">Uncharacterized protein</fullName>
    </submittedName>
</protein>
<name>A0A699X8M6_TANCI</name>